<evidence type="ECO:0000313" key="3">
    <source>
        <dbReference type="Proteomes" id="UP000008956"/>
    </source>
</evidence>
<dbReference type="PANTHER" id="PTHR42850">
    <property type="entry name" value="METALLOPHOSPHOESTERASE"/>
    <property type="match status" value="1"/>
</dbReference>
<evidence type="ECO:0000259" key="1">
    <source>
        <dbReference type="Pfam" id="PF00149"/>
    </source>
</evidence>
<name>D4M1U5_9FIRM</name>
<dbReference type="HOGENOM" id="CLU_023125_4_2_9"/>
<dbReference type="EMBL" id="FP929055">
    <property type="protein sequence ID" value="CBL25207.1"/>
    <property type="molecule type" value="Genomic_DNA"/>
</dbReference>
<dbReference type="Gene3D" id="3.60.21.10">
    <property type="match status" value="1"/>
</dbReference>
<dbReference type="GO" id="GO:0004722">
    <property type="term" value="F:protein serine/threonine phosphatase activity"/>
    <property type="evidence" value="ECO:0007669"/>
    <property type="project" value="UniProtKB-EC"/>
</dbReference>
<dbReference type="GO" id="GO:0110154">
    <property type="term" value="P:RNA decapping"/>
    <property type="evidence" value="ECO:0007669"/>
    <property type="project" value="TreeGrafter"/>
</dbReference>
<dbReference type="GO" id="GO:0008803">
    <property type="term" value="F:bis(5'-nucleosyl)-tetraphosphatase (symmetrical) activity"/>
    <property type="evidence" value="ECO:0007669"/>
    <property type="project" value="TreeGrafter"/>
</dbReference>
<reference evidence="2 3" key="2">
    <citation type="submission" date="2010-03" db="EMBL/GenBank/DDBJ databases">
        <authorList>
            <person name="Pajon A."/>
        </authorList>
    </citation>
    <scope>NUCLEOTIDE SEQUENCE [LARGE SCALE GENOMIC DNA]</scope>
    <source>
        <strain evidence="2 3">L2-14</strain>
    </source>
</reference>
<dbReference type="Pfam" id="PF00149">
    <property type="entry name" value="Metallophos"/>
    <property type="match status" value="1"/>
</dbReference>
<gene>
    <name evidence="2" type="ORF">RTO_04430</name>
</gene>
<dbReference type="InterPro" id="IPR004843">
    <property type="entry name" value="Calcineurin-like_PHP"/>
</dbReference>
<sequence>MIDIATYVVSDIHGEYELFIRLLEEIHLKETDTLYVLGDILDKGPHPIQIILKLMEMPNVICLTGNHELMALECLEFLMQEITEISIEKVDEKMLENLMTWQYNGSKSTIDEFRTLSREMQYEVIDFIKDFMIYEELTVNGKNYLLVHGGLGNYYPGKDIEEYSLKELIWDRAEYDIQYFEDTYVVTGHTPTQGILGNPKPGYIYKANHHIAIDCGCNRRNGRLAAVCLDTGREYYVEKS</sequence>
<accession>D4M1U5</accession>
<protein>
    <submittedName>
        <fullName evidence="2">Calcineurin-like phosphoesterase</fullName>
        <ecNumber evidence="2">3.1.3.16</ecNumber>
    </submittedName>
</protein>
<dbReference type="Proteomes" id="UP000008956">
    <property type="component" value="Chromosome"/>
</dbReference>
<dbReference type="GO" id="GO:0005737">
    <property type="term" value="C:cytoplasm"/>
    <property type="evidence" value="ECO:0007669"/>
    <property type="project" value="TreeGrafter"/>
</dbReference>
<dbReference type="PATRIC" id="fig|657313.3.peg.127"/>
<dbReference type="EC" id="3.1.3.16" evidence="2"/>
<organism evidence="2 3">
    <name type="scientific">[Ruminococcus] torques L2-14</name>
    <dbReference type="NCBI Taxonomy" id="657313"/>
    <lineage>
        <taxon>Bacteria</taxon>
        <taxon>Bacillati</taxon>
        <taxon>Bacillota</taxon>
        <taxon>Clostridia</taxon>
        <taxon>Lachnospirales</taxon>
        <taxon>Lachnospiraceae</taxon>
        <taxon>Mediterraneibacter</taxon>
    </lineage>
</organism>
<dbReference type="InterPro" id="IPR029052">
    <property type="entry name" value="Metallo-depent_PP-like"/>
</dbReference>
<dbReference type="SUPFAM" id="SSF56300">
    <property type="entry name" value="Metallo-dependent phosphatases"/>
    <property type="match status" value="1"/>
</dbReference>
<dbReference type="AlphaFoldDB" id="D4M1U5"/>
<reference evidence="2 3" key="1">
    <citation type="submission" date="2010-03" db="EMBL/GenBank/DDBJ databases">
        <title>The genome sequence of Ruminococcus torques L2-14.</title>
        <authorList>
            <consortium name="metaHIT consortium -- http://www.metahit.eu/"/>
            <person name="Pajon A."/>
            <person name="Turner K."/>
            <person name="Parkhill J."/>
            <person name="Duncan S."/>
            <person name="Flint H."/>
        </authorList>
    </citation>
    <scope>NUCLEOTIDE SEQUENCE [LARGE SCALE GENOMIC DNA]</scope>
    <source>
        <strain evidence="2 3">L2-14</strain>
    </source>
</reference>
<feature type="domain" description="Calcineurin-like phosphoesterase" evidence="1">
    <location>
        <begin position="7"/>
        <end position="191"/>
    </location>
</feature>
<dbReference type="PANTHER" id="PTHR42850:SF4">
    <property type="entry name" value="ZINC-DEPENDENT ENDOPOLYPHOSPHATASE"/>
    <property type="match status" value="1"/>
</dbReference>
<dbReference type="InterPro" id="IPR050126">
    <property type="entry name" value="Ap4A_hydrolase"/>
</dbReference>
<keyword evidence="2" id="KW-0378">Hydrolase</keyword>
<dbReference type="KEGG" id="rto:RTO_04430"/>
<evidence type="ECO:0000313" key="2">
    <source>
        <dbReference type="EMBL" id="CBL25207.1"/>
    </source>
</evidence>
<dbReference type="RefSeq" id="WP_015527847.1">
    <property type="nucleotide sequence ID" value="NC_021015.1"/>
</dbReference>
<proteinExistence type="predicted"/>